<dbReference type="CDD" id="cd03426">
    <property type="entry name" value="NUDIX_CoAse_Nudt7"/>
    <property type="match status" value="1"/>
</dbReference>
<dbReference type="OrthoDB" id="206213at2759"/>
<dbReference type="InterPro" id="IPR000086">
    <property type="entry name" value="NUDIX_hydrolase_dom"/>
</dbReference>
<organism evidence="2 3">
    <name type="scientific">Cuscuta europaea</name>
    <name type="common">European dodder</name>
    <dbReference type="NCBI Taxonomy" id="41803"/>
    <lineage>
        <taxon>Eukaryota</taxon>
        <taxon>Viridiplantae</taxon>
        <taxon>Streptophyta</taxon>
        <taxon>Embryophyta</taxon>
        <taxon>Tracheophyta</taxon>
        <taxon>Spermatophyta</taxon>
        <taxon>Magnoliopsida</taxon>
        <taxon>eudicotyledons</taxon>
        <taxon>Gunneridae</taxon>
        <taxon>Pentapetalae</taxon>
        <taxon>asterids</taxon>
        <taxon>lamiids</taxon>
        <taxon>Solanales</taxon>
        <taxon>Convolvulaceae</taxon>
        <taxon>Cuscuteae</taxon>
        <taxon>Cuscuta</taxon>
        <taxon>Cuscuta subgen. Cuscuta</taxon>
    </lineage>
</organism>
<dbReference type="Pfam" id="PF00293">
    <property type="entry name" value="NUDIX"/>
    <property type="match status" value="1"/>
</dbReference>
<dbReference type="GO" id="GO:0015938">
    <property type="term" value="P:coenzyme A catabolic process"/>
    <property type="evidence" value="ECO:0007669"/>
    <property type="project" value="TreeGrafter"/>
</dbReference>
<dbReference type="GO" id="GO:0010945">
    <property type="term" value="F:coenzyme A diphosphatase activity"/>
    <property type="evidence" value="ECO:0007669"/>
    <property type="project" value="InterPro"/>
</dbReference>
<evidence type="ECO:0000259" key="1">
    <source>
        <dbReference type="PROSITE" id="PS51462"/>
    </source>
</evidence>
<dbReference type="InterPro" id="IPR015797">
    <property type="entry name" value="NUDIX_hydrolase-like_dom_sf"/>
</dbReference>
<dbReference type="PANTHER" id="PTHR12992:SF41">
    <property type="entry name" value="NUDIX HYDROLASE 11"/>
    <property type="match status" value="1"/>
</dbReference>
<dbReference type="InterPro" id="IPR045121">
    <property type="entry name" value="CoAse"/>
</dbReference>
<name>A0A9P0ZWW3_CUSEU</name>
<sequence>MDPSGVHRSEMLVNLVRRLSLYKPLAHSLDEPSKGQADDKVAQNMGLNSKSATNPITISPPISKSKRAAVLICLFEGESGELCVVLTKRSSKLSASPGEVALPGGKVEEGDANDIETALREANEEIGLDPSIVHVITLLESFTNKVCFFKLYIYI</sequence>
<dbReference type="Proteomes" id="UP001152484">
    <property type="component" value="Unassembled WGS sequence"/>
</dbReference>
<protein>
    <recommendedName>
        <fullName evidence="1">Nudix hydrolase domain-containing protein</fullName>
    </recommendedName>
</protein>
<evidence type="ECO:0000313" key="2">
    <source>
        <dbReference type="EMBL" id="CAH9113711.1"/>
    </source>
</evidence>
<dbReference type="Gene3D" id="3.90.79.10">
    <property type="entry name" value="Nucleoside Triphosphate Pyrophosphohydrolase"/>
    <property type="match status" value="1"/>
</dbReference>
<reference evidence="2" key="1">
    <citation type="submission" date="2022-07" db="EMBL/GenBank/DDBJ databases">
        <authorList>
            <person name="Macas J."/>
            <person name="Novak P."/>
            <person name="Neumann P."/>
        </authorList>
    </citation>
    <scope>NUCLEOTIDE SEQUENCE</scope>
</reference>
<comment type="caution">
    <text evidence="2">The sequence shown here is derived from an EMBL/GenBank/DDBJ whole genome shotgun (WGS) entry which is preliminary data.</text>
</comment>
<dbReference type="AlphaFoldDB" id="A0A9P0ZWW3"/>
<accession>A0A9P0ZWW3</accession>
<proteinExistence type="predicted"/>
<evidence type="ECO:0000313" key="3">
    <source>
        <dbReference type="Proteomes" id="UP001152484"/>
    </source>
</evidence>
<dbReference type="PANTHER" id="PTHR12992">
    <property type="entry name" value="NUDIX HYDROLASE"/>
    <property type="match status" value="1"/>
</dbReference>
<feature type="domain" description="Nudix hydrolase" evidence="1">
    <location>
        <begin position="65"/>
        <end position="155"/>
    </location>
</feature>
<gene>
    <name evidence="2" type="ORF">CEURO_LOCUS20120</name>
</gene>
<keyword evidence="3" id="KW-1185">Reference proteome</keyword>
<dbReference type="SUPFAM" id="SSF55811">
    <property type="entry name" value="Nudix"/>
    <property type="match status" value="1"/>
</dbReference>
<dbReference type="PROSITE" id="PS51462">
    <property type="entry name" value="NUDIX"/>
    <property type="match status" value="1"/>
</dbReference>
<dbReference type="EMBL" id="CAMAPE010000061">
    <property type="protein sequence ID" value="CAH9113711.1"/>
    <property type="molecule type" value="Genomic_DNA"/>
</dbReference>